<protein>
    <submittedName>
        <fullName evidence="1">Uncharacterized protein</fullName>
    </submittedName>
</protein>
<dbReference type="EMBL" id="CP075866">
    <property type="protein sequence ID" value="QYS98384.1"/>
    <property type="molecule type" value="Genomic_DNA"/>
</dbReference>
<evidence type="ECO:0000313" key="2">
    <source>
        <dbReference type="Proteomes" id="UP000826661"/>
    </source>
</evidence>
<accession>A0A8G0PGH9</accession>
<gene>
    <name evidence="1" type="ORF">H0G86_005566</name>
</gene>
<dbReference type="AlphaFoldDB" id="A0A8G0PGH9"/>
<name>A0A8G0PGH9_9HYPO</name>
<keyword evidence="2" id="KW-1185">Reference proteome</keyword>
<sequence>MTFSLSEIRPKLHAGQLEGGGLRGHGAAVSIQISGVRFGRAVRGLATKGVQTVLEPSAKVGRWRVPIQPATPKKSIGAAISPNSSPSFEYRYLEQQPPQLLSKPKWIVNLSIIFFYLFAMGKGVLPGL</sequence>
<dbReference type="Proteomes" id="UP000826661">
    <property type="component" value="Chromosome III"/>
</dbReference>
<evidence type="ECO:0000313" key="1">
    <source>
        <dbReference type="EMBL" id="QYS98384.1"/>
    </source>
</evidence>
<reference evidence="1 2" key="1">
    <citation type="journal article" date="2021" name="BMC Genomics">
        <title>Telomere-to-telomere genome assembly of asparaginase-producing Trichoderma simmonsii.</title>
        <authorList>
            <person name="Chung D."/>
            <person name="Kwon Y.M."/>
            <person name="Yang Y."/>
        </authorList>
    </citation>
    <scope>NUCLEOTIDE SEQUENCE [LARGE SCALE GENOMIC DNA]</scope>
    <source>
        <strain evidence="1 2">GH-Sj1</strain>
    </source>
</reference>
<organism evidence="1 2">
    <name type="scientific">Trichoderma simmonsii</name>
    <dbReference type="NCBI Taxonomy" id="1491479"/>
    <lineage>
        <taxon>Eukaryota</taxon>
        <taxon>Fungi</taxon>
        <taxon>Dikarya</taxon>
        <taxon>Ascomycota</taxon>
        <taxon>Pezizomycotina</taxon>
        <taxon>Sordariomycetes</taxon>
        <taxon>Hypocreomycetidae</taxon>
        <taxon>Hypocreales</taxon>
        <taxon>Hypocreaceae</taxon>
        <taxon>Trichoderma</taxon>
    </lineage>
</organism>
<proteinExistence type="predicted"/>